<reference evidence="2 3" key="1">
    <citation type="submission" date="2020-01" db="EMBL/GenBank/DDBJ databases">
        <title>Insect and environment-associated Actinomycetes.</title>
        <authorList>
            <person name="Currrie C."/>
            <person name="Chevrette M."/>
            <person name="Carlson C."/>
            <person name="Stubbendieck R."/>
            <person name="Wendt-Pienkowski E."/>
        </authorList>
    </citation>
    <scope>NUCLEOTIDE SEQUENCE [LARGE SCALE GENOMIC DNA]</scope>
    <source>
        <strain evidence="2 3">SID8386</strain>
    </source>
</reference>
<sequence>MNRIGREMGLDLHYARPSVSQWLGGVRPRPPVPEVIAEAISRRLGRRVTAEETGFGVPGPRRGGYDLGEERPGGPAWPPKSPVPYSLDALAAVPDLSGLGFGSARERGSALAARDVRSVATMTEMFACTVAQFGASPARKAMQSYIDTKLRPLLLRPAKPGVRWELLNTATRMVRVCGYAHYDDEAHGNAQRYYLLSASAAIAISDTDAVARVLRLLSMQARELGHAAPATRLARLALEHGRNSGTGMRALLHGQLSAAAATAADGKTADRHLRTAKKLAGEPDGRTWPGVLTGAYVSYYEAVTASHRGDRTRAITALAEGVRRCPADFARLRVIMLARLAELQAREGRLTAACRTWSQFLSQSEAFRSASIDTAVRRAKAILHPYRYHETAAEILAQIAHRHRHDRVLPETI</sequence>
<comment type="caution">
    <text evidence="2">The sequence shown here is derived from an EMBL/GenBank/DDBJ whole genome shotgun (WGS) entry which is preliminary data.</text>
</comment>
<dbReference type="RefSeq" id="WP_067581982.1">
    <property type="nucleotide sequence ID" value="NZ_JAAGNC010000095.1"/>
</dbReference>
<name>A0ABX0BRJ7_9PSEU</name>
<keyword evidence="3" id="KW-1185">Reference proteome</keyword>
<gene>
    <name evidence="2" type="ORF">G3I59_20890</name>
</gene>
<protein>
    <recommendedName>
        <fullName evidence="4">Transcriptional regulator</fullName>
    </recommendedName>
</protein>
<dbReference type="Proteomes" id="UP000470404">
    <property type="component" value="Unassembled WGS sequence"/>
</dbReference>
<dbReference type="EMBL" id="JAAGNC010000095">
    <property type="protein sequence ID" value="NEC57991.1"/>
    <property type="molecule type" value="Genomic_DNA"/>
</dbReference>
<evidence type="ECO:0000256" key="1">
    <source>
        <dbReference type="SAM" id="MobiDB-lite"/>
    </source>
</evidence>
<accession>A0ABX0BRJ7</accession>
<feature type="region of interest" description="Disordered" evidence="1">
    <location>
        <begin position="52"/>
        <end position="78"/>
    </location>
</feature>
<evidence type="ECO:0000313" key="3">
    <source>
        <dbReference type="Proteomes" id="UP000470404"/>
    </source>
</evidence>
<organism evidence="2 3">
    <name type="scientific">Amycolatopsis rubida</name>
    <dbReference type="NCBI Taxonomy" id="112413"/>
    <lineage>
        <taxon>Bacteria</taxon>
        <taxon>Bacillati</taxon>
        <taxon>Actinomycetota</taxon>
        <taxon>Actinomycetes</taxon>
        <taxon>Pseudonocardiales</taxon>
        <taxon>Pseudonocardiaceae</taxon>
        <taxon>Amycolatopsis</taxon>
    </lineage>
</organism>
<evidence type="ECO:0000313" key="2">
    <source>
        <dbReference type="EMBL" id="NEC57991.1"/>
    </source>
</evidence>
<proteinExistence type="predicted"/>
<evidence type="ECO:0008006" key="4">
    <source>
        <dbReference type="Google" id="ProtNLM"/>
    </source>
</evidence>